<feature type="transmembrane region" description="Helical" evidence="1">
    <location>
        <begin position="125"/>
        <end position="147"/>
    </location>
</feature>
<keyword evidence="2" id="KW-0732">Signal</keyword>
<accession>S9UEN8</accession>
<feature type="transmembrane region" description="Helical" evidence="1">
    <location>
        <begin position="262"/>
        <end position="283"/>
    </location>
</feature>
<evidence type="ECO:0000256" key="1">
    <source>
        <dbReference type="SAM" id="Phobius"/>
    </source>
</evidence>
<comment type="caution">
    <text evidence="3">The sequence shown here is derived from an EMBL/GenBank/DDBJ whole genome shotgun (WGS) entry which is preliminary data.</text>
</comment>
<evidence type="ECO:0000313" key="3">
    <source>
        <dbReference type="EMBL" id="EPY27398.1"/>
    </source>
</evidence>
<feature type="transmembrane region" description="Helical" evidence="1">
    <location>
        <begin position="501"/>
        <end position="519"/>
    </location>
</feature>
<keyword evidence="4" id="KW-1185">Reference proteome</keyword>
<dbReference type="EMBL" id="ATMH01005771">
    <property type="protein sequence ID" value="EPY27398.1"/>
    <property type="molecule type" value="Genomic_DNA"/>
</dbReference>
<keyword evidence="1" id="KW-0812">Transmembrane</keyword>
<keyword evidence="1" id="KW-1133">Transmembrane helix</keyword>
<reference evidence="3 4" key="1">
    <citation type="journal article" date="2013" name="PLoS ONE">
        <title>Predicting the Proteins of Angomonas deanei, Strigomonas culicis and Their Respective Endosymbionts Reveals New Aspects of the Trypanosomatidae Family.</title>
        <authorList>
            <person name="Motta M.C."/>
            <person name="Martins A.C."/>
            <person name="de Souza S.S."/>
            <person name="Catta-Preta C.M."/>
            <person name="Silva R."/>
            <person name="Klein C.C."/>
            <person name="de Almeida L.G."/>
            <person name="de Lima Cunha O."/>
            <person name="Ciapina L.P."/>
            <person name="Brocchi M."/>
            <person name="Colabardini A.C."/>
            <person name="de Araujo Lima B."/>
            <person name="Machado C.R."/>
            <person name="de Almeida Soares C.M."/>
            <person name="Probst C.M."/>
            <person name="de Menezes C.B."/>
            <person name="Thompson C.E."/>
            <person name="Bartholomeu D.C."/>
            <person name="Gradia D.F."/>
            <person name="Pavoni D.P."/>
            <person name="Grisard E.C."/>
            <person name="Fantinatti-Garboggini F."/>
            <person name="Marchini F.K."/>
            <person name="Rodrigues-Luiz G.F."/>
            <person name="Wagner G."/>
            <person name="Goldman G.H."/>
            <person name="Fietto J.L."/>
            <person name="Elias M.C."/>
            <person name="Goldman M.H."/>
            <person name="Sagot M.F."/>
            <person name="Pereira M."/>
            <person name="Stoco P.H."/>
            <person name="de Mendonca-Neto R.P."/>
            <person name="Teixeira S.M."/>
            <person name="Maciel T.E."/>
            <person name="de Oliveira Mendes T.A."/>
            <person name="Urmenyi T.P."/>
            <person name="de Souza W."/>
            <person name="Schenkman S."/>
            <person name="de Vasconcelos A.T."/>
        </authorList>
    </citation>
    <scope>NUCLEOTIDE SEQUENCE [LARGE SCALE GENOMIC DNA]</scope>
</reference>
<dbReference type="OrthoDB" id="251430at2759"/>
<sequence>MASCVPTVAFLCILFLSLCCRQAEALSLSLNMTLGYDDGSLTIFNCPASSTLYRKCNKTAYDWVVFTWALPSLVVAGLLFLFFFLYIFGKYCCNCCGGRKQSPNFCCPEKSLPALYSPFDLMRPLFFSVVCVLLCGVGCVWCCVGTADMYSLLREMSAVLTNANNNMRNSTYSLSTKLLSQKVYDISSGKNVSVTLSSSFLTTQQNVLDHIAGIKDNTFEAAKTMVFQFLWAGYVVGPLLAFFSVMGLFFAFCNCRRFVSMLLFMVFGLLGVATWILVALFMATHFVAKQGCSEVFAFNEPRANAVYAFTNCSDTVLSSNQVAAFSDLDSYAVATCELLWSMCYDSSLTPLVNAEAKSVFDCSTLFTYDSSKTAATGCAAVTRSAFASGSLKISTQITDTSTAAGQYALTNGYTCSDGRTSCSASECGYLCTPSGSSTLSTVGTMALAQDTRINYFVVAQRMLDMQPLQYSTCKTVLSNYAPPLLYPCNQLRTTSLYLRQAWGILGLGSLLGVFVYILGAKRFIPMSESLVPQYDGDEDYKIKGGGKRD</sequence>
<name>S9UEN8_9TRYP</name>
<feature type="transmembrane region" description="Helical" evidence="1">
    <location>
        <begin position="68"/>
        <end position="89"/>
    </location>
</feature>
<feature type="signal peptide" evidence="2">
    <location>
        <begin position="1"/>
        <end position="25"/>
    </location>
</feature>
<keyword evidence="1" id="KW-0472">Membrane</keyword>
<evidence type="ECO:0000313" key="4">
    <source>
        <dbReference type="Proteomes" id="UP000015354"/>
    </source>
</evidence>
<dbReference type="PANTHER" id="PTHR31414:SF18">
    <property type="entry name" value="TRANSMEMBRANE PROTEIN-RELATED"/>
    <property type="match status" value="1"/>
</dbReference>
<feature type="chain" id="PRO_5004557918" evidence="2">
    <location>
        <begin position="26"/>
        <end position="549"/>
    </location>
</feature>
<proteinExistence type="predicted"/>
<dbReference type="Proteomes" id="UP000015354">
    <property type="component" value="Unassembled WGS sequence"/>
</dbReference>
<dbReference type="GO" id="GO:0016020">
    <property type="term" value="C:membrane"/>
    <property type="evidence" value="ECO:0007669"/>
    <property type="project" value="TreeGrafter"/>
</dbReference>
<dbReference type="InterPro" id="IPR040283">
    <property type="entry name" value="DDB_G0292058-like"/>
</dbReference>
<organism evidence="3 4">
    <name type="scientific">Strigomonas culicis</name>
    <dbReference type="NCBI Taxonomy" id="28005"/>
    <lineage>
        <taxon>Eukaryota</taxon>
        <taxon>Discoba</taxon>
        <taxon>Euglenozoa</taxon>
        <taxon>Kinetoplastea</taxon>
        <taxon>Metakinetoplastina</taxon>
        <taxon>Trypanosomatida</taxon>
        <taxon>Trypanosomatidae</taxon>
        <taxon>Strigomonadinae</taxon>
        <taxon>Strigomonas</taxon>
    </lineage>
</organism>
<feature type="transmembrane region" description="Helical" evidence="1">
    <location>
        <begin position="229"/>
        <end position="250"/>
    </location>
</feature>
<protein>
    <submittedName>
        <fullName evidence="3">Uncharacterized protein</fullName>
    </submittedName>
</protein>
<gene>
    <name evidence="3" type="ORF">STCU_05771</name>
</gene>
<dbReference type="PANTHER" id="PTHR31414">
    <property type="entry name" value="TRANSMEMBRANE PROTEIN DDB_G0292058"/>
    <property type="match status" value="1"/>
</dbReference>
<evidence type="ECO:0000256" key="2">
    <source>
        <dbReference type="SAM" id="SignalP"/>
    </source>
</evidence>
<dbReference type="AlphaFoldDB" id="S9UEN8"/>